<dbReference type="InterPro" id="IPR050317">
    <property type="entry name" value="Plant_Fungal_Acyltransferase"/>
</dbReference>
<dbReference type="OMA" id="DRMDNDY"/>
<dbReference type="EMBL" id="CM035438">
    <property type="protein sequence ID" value="KAH7286169.1"/>
    <property type="molecule type" value="Genomic_DNA"/>
</dbReference>
<organism evidence="4 5">
    <name type="scientific">Ceratopteris richardii</name>
    <name type="common">Triangle waterfern</name>
    <dbReference type="NCBI Taxonomy" id="49495"/>
    <lineage>
        <taxon>Eukaryota</taxon>
        <taxon>Viridiplantae</taxon>
        <taxon>Streptophyta</taxon>
        <taxon>Embryophyta</taxon>
        <taxon>Tracheophyta</taxon>
        <taxon>Polypodiopsida</taxon>
        <taxon>Polypodiidae</taxon>
        <taxon>Polypodiales</taxon>
        <taxon>Pteridineae</taxon>
        <taxon>Pteridaceae</taxon>
        <taxon>Parkerioideae</taxon>
        <taxon>Ceratopteris</taxon>
    </lineage>
</organism>
<dbReference type="EMBL" id="CM035438">
    <property type="protein sequence ID" value="KAH7286168.1"/>
    <property type="molecule type" value="Genomic_DNA"/>
</dbReference>
<keyword evidence="5" id="KW-1185">Reference proteome</keyword>
<reference evidence="4" key="1">
    <citation type="submission" date="2021-08" db="EMBL/GenBank/DDBJ databases">
        <title>WGS assembly of Ceratopteris richardii.</title>
        <authorList>
            <person name="Marchant D.B."/>
            <person name="Chen G."/>
            <person name="Jenkins J."/>
            <person name="Shu S."/>
            <person name="Leebens-Mack J."/>
            <person name="Grimwood J."/>
            <person name="Schmutz J."/>
            <person name="Soltis P."/>
            <person name="Soltis D."/>
            <person name="Chen Z.-H."/>
        </authorList>
    </citation>
    <scope>NUCLEOTIDE SEQUENCE</scope>
    <source>
        <strain evidence="4">Whitten #5841</strain>
        <tissue evidence="4">Leaf</tissue>
    </source>
</reference>
<evidence type="ECO:0000313" key="4">
    <source>
        <dbReference type="EMBL" id="KAH7286168.1"/>
    </source>
</evidence>
<comment type="caution">
    <text evidence="4">The sequence shown here is derived from an EMBL/GenBank/DDBJ whole genome shotgun (WGS) entry which is preliminary data.</text>
</comment>
<evidence type="ECO:0000256" key="2">
    <source>
        <dbReference type="ARBA" id="ARBA00022679"/>
    </source>
</evidence>
<gene>
    <name evidence="4" type="ORF">KP509_33G061100</name>
</gene>
<dbReference type="PANTHER" id="PTHR31642:SF11">
    <property type="entry name" value="SHIKIMATE O-HYDROXYCINNAMOYLTRANSFERASE"/>
    <property type="match status" value="1"/>
</dbReference>
<protein>
    <submittedName>
        <fullName evidence="4">Uncharacterized protein</fullName>
    </submittedName>
</protein>
<sequence>MKLVMRQSKLVIPAEEAPKHFLWNSNVDLVVPRIHTASVYFYRPKQEHGQSIFSFELMERSLSRALVPFYLMAGRLRKDASGRIHIDCNGEGVLLVQADTDAVVSDFGDFAPTMALKELVPRITYSEDVSAYPLLVLQVTLFKCGGVSLGVGMEHHVADGMSGLHFINTWAKMARGGDLHIKPFMNRTLLRANRPPTPKQDHVEYHPPPALLPESSGSKVTQNESSENAYKNEDFRMATTGYDNTIDVAPAILHLSKQQIQKLKAKIADKQSGATYSTYEVVSAHVWMCVSQARRLRYEQETKLYIATDGRARLKPPLPDGYFGNAIFTATPIAKAGELIENGVSFGAGKIRGALERMDDEYLRSALDYLELQPDLEALDRGADTFKTPNLGITSWIRLQPIYEADFGWGRPIFMGPAAVPFEGLVYLLPSASKDGGLSVSLGLSSLHMPAFLSMFYKF</sequence>
<dbReference type="Proteomes" id="UP000825935">
    <property type="component" value="Chromosome 33"/>
</dbReference>
<evidence type="ECO:0000313" key="5">
    <source>
        <dbReference type="Proteomes" id="UP000825935"/>
    </source>
</evidence>
<dbReference type="FunFam" id="3.30.559.10:FF:000015">
    <property type="entry name" value="Spermidine hydroxycinnamoyl transferase"/>
    <property type="match status" value="1"/>
</dbReference>
<comment type="similarity">
    <text evidence="1">Belongs to the plant acyltransferase family.</text>
</comment>
<keyword evidence="2" id="KW-0808">Transferase</keyword>
<dbReference type="PANTHER" id="PTHR31642">
    <property type="entry name" value="TRICHOTHECENE 3-O-ACETYLTRANSFERASE"/>
    <property type="match status" value="1"/>
</dbReference>
<proteinExistence type="inferred from homology"/>
<keyword evidence="3" id="KW-0012">Acyltransferase</keyword>
<dbReference type="GO" id="GO:0016747">
    <property type="term" value="F:acyltransferase activity, transferring groups other than amino-acyl groups"/>
    <property type="evidence" value="ECO:0007669"/>
    <property type="project" value="TreeGrafter"/>
</dbReference>
<name>A0A8T2QRF3_CERRI</name>
<dbReference type="Pfam" id="PF02458">
    <property type="entry name" value="Transferase"/>
    <property type="match status" value="1"/>
</dbReference>
<dbReference type="Gene3D" id="3.30.559.10">
    <property type="entry name" value="Chloramphenicol acetyltransferase-like domain"/>
    <property type="match status" value="2"/>
</dbReference>
<evidence type="ECO:0000256" key="1">
    <source>
        <dbReference type="ARBA" id="ARBA00009861"/>
    </source>
</evidence>
<dbReference type="EMBL" id="CM035438">
    <property type="protein sequence ID" value="KAH7286170.1"/>
    <property type="molecule type" value="Genomic_DNA"/>
</dbReference>
<evidence type="ECO:0000256" key="3">
    <source>
        <dbReference type="ARBA" id="ARBA00023315"/>
    </source>
</evidence>
<dbReference type="AlphaFoldDB" id="A0A8T2QRF3"/>
<accession>A0A8T2QRF3</accession>
<dbReference type="FunFam" id="3.30.559.10:FF:000008">
    <property type="entry name" value="Tryptamine hydroxycinnamoyl transferase"/>
    <property type="match status" value="1"/>
</dbReference>
<dbReference type="OrthoDB" id="671439at2759"/>
<dbReference type="InterPro" id="IPR023213">
    <property type="entry name" value="CAT-like_dom_sf"/>
</dbReference>